<evidence type="ECO:0000313" key="2">
    <source>
        <dbReference type="Proteomes" id="UP000001876"/>
    </source>
</evidence>
<dbReference type="KEGG" id="mpp:MICPUCDRAFT_50971"/>
<dbReference type="GeneID" id="9687050"/>
<gene>
    <name evidence="1" type="ORF">MICPUCDRAFT_50971</name>
</gene>
<accession>C1N0C6</accession>
<dbReference type="AlphaFoldDB" id="C1N0C6"/>
<proteinExistence type="predicted"/>
<name>C1N0C6_MICPC</name>
<reference evidence="1 2" key="1">
    <citation type="journal article" date="2009" name="Science">
        <title>Green evolution and dynamic adaptations revealed by genomes of the marine picoeukaryotes Micromonas.</title>
        <authorList>
            <person name="Worden A.Z."/>
            <person name="Lee J.H."/>
            <person name="Mock T."/>
            <person name="Rouze P."/>
            <person name="Simmons M.P."/>
            <person name="Aerts A.L."/>
            <person name="Allen A.E."/>
            <person name="Cuvelier M.L."/>
            <person name="Derelle E."/>
            <person name="Everett M.V."/>
            <person name="Foulon E."/>
            <person name="Grimwood J."/>
            <person name="Gundlach H."/>
            <person name="Henrissat B."/>
            <person name="Napoli C."/>
            <person name="McDonald S.M."/>
            <person name="Parker M.S."/>
            <person name="Rombauts S."/>
            <person name="Salamov A."/>
            <person name="Von Dassow P."/>
            <person name="Badger J.H."/>
            <person name="Coutinho P.M."/>
            <person name="Demir E."/>
            <person name="Dubchak I."/>
            <person name="Gentemann C."/>
            <person name="Eikrem W."/>
            <person name="Gready J.E."/>
            <person name="John U."/>
            <person name="Lanier W."/>
            <person name="Lindquist E.A."/>
            <person name="Lucas S."/>
            <person name="Mayer K.F."/>
            <person name="Moreau H."/>
            <person name="Not F."/>
            <person name="Otillar R."/>
            <person name="Panaud O."/>
            <person name="Pangilinan J."/>
            <person name="Paulsen I."/>
            <person name="Piegu B."/>
            <person name="Poliakov A."/>
            <person name="Robbens S."/>
            <person name="Schmutz J."/>
            <person name="Toulza E."/>
            <person name="Wyss T."/>
            <person name="Zelensky A."/>
            <person name="Zhou K."/>
            <person name="Armbrust E.V."/>
            <person name="Bhattacharya D."/>
            <person name="Goodenough U.W."/>
            <person name="Van de Peer Y."/>
            <person name="Grigoriev I.V."/>
        </authorList>
    </citation>
    <scope>NUCLEOTIDE SEQUENCE [LARGE SCALE GENOMIC DNA]</scope>
    <source>
        <strain evidence="1 2">CCMP1545</strain>
    </source>
</reference>
<sequence length="175" mass="19650">MSTSRAGRDELGDLARVPESVLSDEILARLNTTERADFASASRECARAVERAGQLLTMTFNLEQDFDALHITSCKSFYHEQVDRFENITPGCEYTYNYNQPAALRPGVRYYMYWFGDNASDALLARKMLEASRHEVFALWDLASDDGDDGSHCLLTDYATPSERRGALNVGNDTT</sequence>
<evidence type="ECO:0000313" key="1">
    <source>
        <dbReference type="EMBL" id="EEH54002.1"/>
    </source>
</evidence>
<keyword evidence="2" id="KW-1185">Reference proteome</keyword>
<dbReference type="RefSeq" id="XP_003061372.1">
    <property type="nucleotide sequence ID" value="XM_003061326.1"/>
</dbReference>
<dbReference type="EMBL" id="GG663744">
    <property type="protein sequence ID" value="EEH54002.1"/>
    <property type="molecule type" value="Genomic_DNA"/>
</dbReference>
<organism evidence="2">
    <name type="scientific">Micromonas pusilla (strain CCMP1545)</name>
    <name type="common">Picoplanktonic green alga</name>
    <dbReference type="NCBI Taxonomy" id="564608"/>
    <lineage>
        <taxon>Eukaryota</taxon>
        <taxon>Viridiplantae</taxon>
        <taxon>Chlorophyta</taxon>
        <taxon>Mamiellophyceae</taxon>
        <taxon>Mamiellales</taxon>
        <taxon>Mamiellaceae</taxon>
        <taxon>Micromonas</taxon>
    </lineage>
</organism>
<dbReference type="Proteomes" id="UP000001876">
    <property type="component" value="Unassembled WGS sequence"/>
</dbReference>
<protein>
    <submittedName>
        <fullName evidence="1">Predicted protein</fullName>
    </submittedName>
</protein>